<dbReference type="Pfam" id="PF08450">
    <property type="entry name" value="SGL"/>
    <property type="match status" value="1"/>
</dbReference>
<evidence type="ECO:0000313" key="4">
    <source>
        <dbReference type="Proteomes" id="UP001176471"/>
    </source>
</evidence>
<proteinExistence type="inferred from homology"/>
<sequence>MRSADPHSILSVGATLGEGPVWVARDAALWFVDIKQHRIHRYDPALGVGRSWAAPGQVGWIVPTDDGLFAVGLQSGVHRFDPGTDPATGSFTLLHAPEAHLPGNRQNDACVAPDGAIWFGSMDDAEQAESGHFYRLHKGRCIETGLPAVSITNGPALSPDGRILYHTDTVGKRIWRTDLAPDGTVGNTTLFTRIEADAGYPDGPTVDAEGCLWTGLFGGWAVRRYDPAGRLMREIRLPVANVTKIAFGGPDLRTAYVTTARKGLDVTTLTEQPLAGDLFAFDPGVAGLPGPIATI</sequence>
<dbReference type="PRINTS" id="PR01790">
    <property type="entry name" value="SMP30FAMILY"/>
</dbReference>
<dbReference type="InterPro" id="IPR011042">
    <property type="entry name" value="6-blade_b-propeller_TolB-like"/>
</dbReference>
<dbReference type="PANTHER" id="PTHR10907">
    <property type="entry name" value="REGUCALCIN"/>
    <property type="match status" value="1"/>
</dbReference>
<dbReference type="EC" id="3.1.1.99" evidence="3"/>
<dbReference type="InterPro" id="IPR013658">
    <property type="entry name" value="SGL"/>
</dbReference>
<comment type="similarity">
    <text evidence="1">Belongs to the SMP-30/CGR1 family.</text>
</comment>
<evidence type="ECO:0000313" key="3">
    <source>
        <dbReference type="EMBL" id="MDO7833542.1"/>
    </source>
</evidence>
<feature type="domain" description="SMP-30/Gluconolactonase/LRE-like region" evidence="2">
    <location>
        <begin position="16"/>
        <end position="261"/>
    </location>
</feature>
<dbReference type="PANTHER" id="PTHR10907:SF47">
    <property type="entry name" value="REGUCALCIN"/>
    <property type="match status" value="1"/>
</dbReference>
<dbReference type="SUPFAM" id="SSF63829">
    <property type="entry name" value="Calcium-dependent phosphotriesterase"/>
    <property type="match status" value="1"/>
</dbReference>
<keyword evidence="3" id="KW-0378">Hydrolase</keyword>
<dbReference type="GO" id="GO:0016787">
    <property type="term" value="F:hydrolase activity"/>
    <property type="evidence" value="ECO:0007669"/>
    <property type="project" value="UniProtKB-KW"/>
</dbReference>
<dbReference type="InterPro" id="IPR005511">
    <property type="entry name" value="SMP-30"/>
</dbReference>
<protein>
    <submittedName>
        <fullName evidence="3">SMP-30/gluconolactonase/LRE family protein</fullName>
        <ecNumber evidence="3">3.1.1.99</ecNumber>
    </submittedName>
</protein>
<dbReference type="RefSeq" id="WP_304534831.1">
    <property type="nucleotide sequence ID" value="NZ_JAUQOM010000001.1"/>
</dbReference>
<organism evidence="3 4">
    <name type="scientific">Sphingobium cyanobacteriorum</name>
    <dbReference type="NCBI Taxonomy" id="3063954"/>
    <lineage>
        <taxon>Bacteria</taxon>
        <taxon>Pseudomonadati</taxon>
        <taxon>Pseudomonadota</taxon>
        <taxon>Alphaproteobacteria</taxon>
        <taxon>Sphingomonadales</taxon>
        <taxon>Sphingomonadaceae</taxon>
        <taxon>Sphingobium</taxon>
    </lineage>
</organism>
<comment type="caution">
    <text evidence="3">The sequence shown here is derived from an EMBL/GenBank/DDBJ whole genome shotgun (WGS) entry which is preliminary data.</text>
</comment>
<accession>A0ABT8ZH76</accession>
<dbReference type="Proteomes" id="UP001176471">
    <property type="component" value="Unassembled WGS sequence"/>
</dbReference>
<name>A0ABT8ZH76_9SPHN</name>
<dbReference type="EMBL" id="JAUQOM010000001">
    <property type="protein sequence ID" value="MDO7833542.1"/>
    <property type="molecule type" value="Genomic_DNA"/>
</dbReference>
<dbReference type="Gene3D" id="2.120.10.30">
    <property type="entry name" value="TolB, C-terminal domain"/>
    <property type="match status" value="1"/>
</dbReference>
<evidence type="ECO:0000256" key="1">
    <source>
        <dbReference type="ARBA" id="ARBA00008853"/>
    </source>
</evidence>
<gene>
    <name evidence="3" type="ORF">Q4610_00635</name>
</gene>
<keyword evidence="4" id="KW-1185">Reference proteome</keyword>
<evidence type="ECO:0000259" key="2">
    <source>
        <dbReference type="Pfam" id="PF08450"/>
    </source>
</evidence>
<reference evidence="3" key="1">
    <citation type="submission" date="2023-07" db="EMBL/GenBank/DDBJ databases">
        <title>Bacterial whole genome sequence for Sphingobium sp. HBC34.</title>
        <authorList>
            <person name="Le V."/>
            <person name="Ko S.-R."/>
            <person name="Ahn C.-Y."/>
            <person name="Oh H.-M."/>
        </authorList>
    </citation>
    <scope>NUCLEOTIDE SEQUENCE</scope>
    <source>
        <strain evidence="3">HBC34</strain>
    </source>
</reference>